<evidence type="ECO:0000256" key="3">
    <source>
        <dbReference type="ARBA" id="ARBA00022679"/>
    </source>
</evidence>
<keyword evidence="3" id="KW-0808">Transferase</keyword>
<reference evidence="6" key="1">
    <citation type="submission" date="2022-07" db="EMBL/GenBank/DDBJ databases">
        <title>Bombella genomes.</title>
        <authorList>
            <person name="Harer L."/>
            <person name="Styblova S."/>
            <person name="Ehrmann M."/>
        </authorList>
    </citation>
    <scope>NUCLEOTIDE SEQUENCE</scope>
    <source>
        <strain evidence="6">TMW 2.2543</strain>
    </source>
</reference>
<sequence length="51" mass="5551">MSTEPGDIVLDSFAGSGSTGAVAHKMGRRWIMVELGEHCHTQYYSKATAYC</sequence>
<comment type="catalytic activity">
    <reaction evidence="4">
        <text>a 2'-deoxyadenosine in DNA + S-adenosyl-L-methionine = an N(6)-methyl-2'-deoxyadenosine in DNA + S-adenosyl-L-homocysteine + H(+)</text>
        <dbReference type="Rhea" id="RHEA:15197"/>
        <dbReference type="Rhea" id="RHEA-COMP:12418"/>
        <dbReference type="Rhea" id="RHEA-COMP:12419"/>
        <dbReference type="ChEBI" id="CHEBI:15378"/>
        <dbReference type="ChEBI" id="CHEBI:57856"/>
        <dbReference type="ChEBI" id="CHEBI:59789"/>
        <dbReference type="ChEBI" id="CHEBI:90615"/>
        <dbReference type="ChEBI" id="CHEBI:90616"/>
        <dbReference type="EC" id="2.1.1.72"/>
    </reaction>
</comment>
<dbReference type="Gene3D" id="3.40.50.150">
    <property type="entry name" value="Vaccinia Virus protein VP39"/>
    <property type="match status" value="1"/>
</dbReference>
<evidence type="ECO:0000256" key="4">
    <source>
        <dbReference type="ARBA" id="ARBA00047942"/>
    </source>
</evidence>
<accession>A0ABT3WEU7</accession>
<comment type="caution">
    <text evidence="6">The sequence shown here is derived from an EMBL/GenBank/DDBJ whole genome shotgun (WGS) entry which is preliminary data.</text>
</comment>
<evidence type="ECO:0000259" key="5">
    <source>
        <dbReference type="Pfam" id="PF01555"/>
    </source>
</evidence>
<evidence type="ECO:0000313" key="6">
    <source>
        <dbReference type="EMBL" id="MCX5617604.1"/>
    </source>
</evidence>
<proteinExistence type="predicted"/>
<organism evidence="6 7">
    <name type="scientific">Bombella pluederhausensis</name>
    <dbReference type="NCBI Taxonomy" id="2967336"/>
    <lineage>
        <taxon>Bacteria</taxon>
        <taxon>Pseudomonadati</taxon>
        <taxon>Pseudomonadota</taxon>
        <taxon>Alphaproteobacteria</taxon>
        <taxon>Acetobacterales</taxon>
        <taxon>Acetobacteraceae</taxon>
        <taxon>Bombella</taxon>
    </lineage>
</organism>
<name>A0ABT3WEU7_9PROT</name>
<dbReference type="Proteomes" id="UP001165576">
    <property type="component" value="Unassembled WGS sequence"/>
</dbReference>
<gene>
    <name evidence="6" type="ORF">NQF86_02805</name>
</gene>
<feature type="domain" description="DNA methylase N-4/N-6" evidence="5">
    <location>
        <begin position="1"/>
        <end position="42"/>
    </location>
</feature>
<dbReference type="EC" id="2.1.1.72" evidence="1"/>
<evidence type="ECO:0000313" key="7">
    <source>
        <dbReference type="Proteomes" id="UP001165576"/>
    </source>
</evidence>
<dbReference type="InterPro" id="IPR029063">
    <property type="entry name" value="SAM-dependent_MTases_sf"/>
</dbReference>
<evidence type="ECO:0000256" key="1">
    <source>
        <dbReference type="ARBA" id="ARBA00011900"/>
    </source>
</evidence>
<dbReference type="RefSeq" id="WP_266116448.1">
    <property type="nucleotide sequence ID" value="NZ_JANIDY010000001.1"/>
</dbReference>
<protein>
    <recommendedName>
        <fullName evidence="1">site-specific DNA-methyltransferase (adenine-specific)</fullName>
        <ecNumber evidence="1">2.1.1.72</ecNumber>
    </recommendedName>
</protein>
<dbReference type="EMBL" id="JANIDY010000001">
    <property type="protein sequence ID" value="MCX5617604.1"/>
    <property type="molecule type" value="Genomic_DNA"/>
</dbReference>
<evidence type="ECO:0000256" key="2">
    <source>
        <dbReference type="ARBA" id="ARBA00022603"/>
    </source>
</evidence>
<dbReference type="SUPFAM" id="SSF53335">
    <property type="entry name" value="S-adenosyl-L-methionine-dependent methyltransferases"/>
    <property type="match status" value="1"/>
</dbReference>
<keyword evidence="7" id="KW-1185">Reference proteome</keyword>
<dbReference type="Pfam" id="PF01555">
    <property type="entry name" value="N6_N4_Mtase"/>
    <property type="match status" value="1"/>
</dbReference>
<keyword evidence="2" id="KW-0489">Methyltransferase</keyword>
<dbReference type="InterPro" id="IPR002941">
    <property type="entry name" value="DNA_methylase_N4/N6"/>
</dbReference>